<comment type="caution">
    <text evidence="1">The sequence shown here is derived from an EMBL/GenBank/DDBJ whole genome shotgun (WGS) entry which is preliminary data.</text>
</comment>
<dbReference type="EMBL" id="PYDT01000004">
    <property type="protein sequence ID" value="THU62958.1"/>
    <property type="molecule type" value="Genomic_DNA"/>
</dbReference>
<evidence type="ECO:0000313" key="1">
    <source>
        <dbReference type="EMBL" id="THU62958.1"/>
    </source>
</evidence>
<accession>A0A4S8JLB6</accession>
<reference evidence="1 2" key="1">
    <citation type="journal article" date="2019" name="Nat. Plants">
        <title>Genome sequencing of Musa balbisiana reveals subgenome evolution and function divergence in polyploid bananas.</title>
        <authorList>
            <person name="Yao X."/>
        </authorList>
    </citation>
    <scope>NUCLEOTIDE SEQUENCE [LARGE SCALE GENOMIC DNA]</scope>
    <source>
        <strain evidence="2">cv. DH-PKW</strain>
        <tissue evidence="1">Leaves</tissue>
    </source>
</reference>
<protein>
    <submittedName>
        <fullName evidence="1">Uncharacterized protein</fullName>
    </submittedName>
</protein>
<gene>
    <name evidence="1" type="ORF">C4D60_Mb01t10630</name>
</gene>
<keyword evidence="2" id="KW-1185">Reference proteome</keyword>
<dbReference type="Proteomes" id="UP000317650">
    <property type="component" value="Chromosome 1"/>
</dbReference>
<dbReference type="AlphaFoldDB" id="A0A4S8JLB6"/>
<sequence length="268" mass="30700">MVIFVLISGPCKEDFSLDAAYHLHLRPRCSTTSMQRACISHCPTITPKVSSPFSFVIDLQKKAASFSLLAPMVPVKRGAGDLPFDLESLSVVMDSVLDCTKFRGVFWRRVGDACTINHAAECTLHLFDADPLLSLRAHATSYGPHRPHFLIIDLWPDFRSLMHHSDHNNREWATKLALLALDQRRFETLIWLSILNMSPVASMDFAAQRHSQLEIDRWPCVHRIIFGSRANPDGSINSARFRTCRFFCIWNFLLLWVDHFNFFGKLRK</sequence>
<organism evidence="1 2">
    <name type="scientific">Musa balbisiana</name>
    <name type="common">Banana</name>
    <dbReference type="NCBI Taxonomy" id="52838"/>
    <lineage>
        <taxon>Eukaryota</taxon>
        <taxon>Viridiplantae</taxon>
        <taxon>Streptophyta</taxon>
        <taxon>Embryophyta</taxon>
        <taxon>Tracheophyta</taxon>
        <taxon>Spermatophyta</taxon>
        <taxon>Magnoliopsida</taxon>
        <taxon>Liliopsida</taxon>
        <taxon>Zingiberales</taxon>
        <taxon>Musaceae</taxon>
        <taxon>Musa</taxon>
    </lineage>
</organism>
<evidence type="ECO:0000313" key="2">
    <source>
        <dbReference type="Proteomes" id="UP000317650"/>
    </source>
</evidence>
<proteinExistence type="predicted"/>
<name>A0A4S8JLB6_MUSBA</name>